<evidence type="ECO:0000313" key="2">
    <source>
        <dbReference type="EMBL" id="GIY83705.1"/>
    </source>
</evidence>
<sequence>MGKEIEEKSSSCPSSLVKRRIKKKKERKGHHFPFLLSHRLPWSIVRSPLLKVSFKIMSRVIEHLRSSNLLLIRFLCTLNSSFPAEPREVFFGPLAVVSEFLGVFSSFCRRMFW</sequence>
<dbReference type="EMBL" id="BPLQ01014850">
    <property type="protein sequence ID" value="GIY83705.1"/>
    <property type="molecule type" value="Genomic_DNA"/>
</dbReference>
<gene>
    <name evidence="2" type="ORF">CDAR_171331</name>
</gene>
<evidence type="ECO:0000313" key="3">
    <source>
        <dbReference type="Proteomes" id="UP001054837"/>
    </source>
</evidence>
<comment type="caution">
    <text evidence="2">The sequence shown here is derived from an EMBL/GenBank/DDBJ whole genome shotgun (WGS) entry which is preliminary data.</text>
</comment>
<dbReference type="Proteomes" id="UP001054837">
    <property type="component" value="Unassembled WGS sequence"/>
</dbReference>
<keyword evidence="3" id="KW-1185">Reference proteome</keyword>
<accession>A0AAV4WP23</accession>
<feature type="region of interest" description="Disordered" evidence="1">
    <location>
        <begin position="1"/>
        <end position="24"/>
    </location>
</feature>
<organism evidence="2 3">
    <name type="scientific">Caerostris darwini</name>
    <dbReference type="NCBI Taxonomy" id="1538125"/>
    <lineage>
        <taxon>Eukaryota</taxon>
        <taxon>Metazoa</taxon>
        <taxon>Ecdysozoa</taxon>
        <taxon>Arthropoda</taxon>
        <taxon>Chelicerata</taxon>
        <taxon>Arachnida</taxon>
        <taxon>Araneae</taxon>
        <taxon>Araneomorphae</taxon>
        <taxon>Entelegynae</taxon>
        <taxon>Araneoidea</taxon>
        <taxon>Araneidae</taxon>
        <taxon>Caerostris</taxon>
    </lineage>
</organism>
<evidence type="ECO:0000256" key="1">
    <source>
        <dbReference type="SAM" id="MobiDB-lite"/>
    </source>
</evidence>
<protein>
    <submittedName>
        <fullName evidence="2">Uncharacterized protein</fullName>
    </submittedName>
</protein>
<proteinExistence type="predicted"/>
<reference evidence="2 3" key="1">
    <citation type="submission" date="2021-06" db="EMBL/GenBank/DDBJ databases">
        <title>Caerostris darwini draft genome.</title>
        <authorList>
            <person name="Kono N."/>
            <person name="Arakawa K."/>
        </authorList>
    </citation>
    <scope>NUCLEOTIDE SEQUENCE [LARGE SCALE GENOMIC DNA]</scope>
</reference>
<name>A0AAV4WP23_9ARAC</name>
<dbReference type="AlphaFoldDB" id="A0AAV4WP23"/>